<name>A0A9Q1JN33_9CARY</name>
<dbReference type="Proteomes" id="UP001153076">
    <property type="component" value="Unassembled WGS sequence"/>
</dbReference>
<organism evidence="2 3">
    <name type="scientific">Carnegiea gigantea</name>
    <dbReference type="NCBI Taxonomy" id="171969"/>
    <lineage>
        <taxon>Eukaryota</taxon>
        <taxon>Viridiplantae</taxon>
        <taxon>Streptophyta</taxon>
        <taxon>Embryophyta</taxon>
        <taxon>Tracheophyta</taxon>
        <taxon>Spermatophyta</taxon>
        <taxon>Magnoliopsida</taxon>
        <taxon>eudicotyledons</taxon>
        <taxon>Gunneridae</taxon>
        <taxon>Pentapetalae</taxon>
        <taxon>Caryophyllales</taxon>
        <taxon>Cactineae</taxon>
        <taxon>Cactaceae</taxon>
        <taxon>Cactoideae</taxon>
        <taxon>Echinocereeae</taxon>
        <taxon>Carnegiea</taxon>
    </lineage>
</organism>
<keyword evidence="3" id="KW-1185">Reference proteome</keyword>
<dbReference type="EMBL" id="JAKOGI010001459">
    <property type="protein sequence ID" value="KAJ8425510.1"/>
    <property type="molecule type" value="Genomic_DNA"/>
</dbReference>
<protein>
    <submittedName>
        <fullName evidence="2">Uncharacterized protein</fullName>
    </submittedName>
</protein>
<gene>
    <name evidence="2" type="ORF">Cgig2_024221</name>
</gene>
<sequence length="258" mass="29265">MAKEYAQDYNLLEIPQMMFLVMLLNDAVKLGVLRGWMIVIMESALKELWWGTFQAWVDCNRSNILQAHCPGIDSDQEDDSESSNASCPASDGDKCSRERNSALLFIMAFPPCRDTEEMADHIKETFKWHLRRALRSPRLLPKDYQDLCPSFTLLTRRRQHATSTFLKSSRPLSTFYAMVINDAMELSVVSKDIVGALKLTLKGLRWNYFESWLSVNKHALLGAQLRRQANWGVGLNPASSQEENSESSDAPAPASDEE</sequence>
<accession>A0A9Q1JN33</accession>
<reference evidence="2" key="1">
    <citation type="submission" date="2022-04" db="EMBL/GenBank/DDBJ databases">
        <title>Carnegiea gigantea Genome sequencing and assembly v2.</title>
        <authorList>
            <person name="Copetti D."/>
            <person name="Sanderson M.J."/>
            <person name="Burquez A."/>
            <person name="Wojciechowski M.F."/>
        </authorList>
    </citation>
    <scope>NUCLEOTIDE SEQUENCE</scope>
    <source>
        <strain evidence="2">SGP5-SGP5p</strain>
        <tissue evidence="2">Aerial part</tissue>
    </source>
</reference>
<evidence type="ECO:0000313" key="3">
    <source>
        <dbReference type="Proteomes" id="UP001153076"/>
    </source>
</evidence>
<evidence type="ECO:0000313" key="2">
    <source>
        <dbReference type="EMBL" id="KAJ8425510.1"/>
    </source>
</evidence>
<dbReference type="AlphaFoldDB" id="A0A9Q1JN33"/>
<proteinExistence type="predicted"/>
<feature type="region of interest" description="Disordered" evidence="1">
    <location>
        <begin position="72"/>
        <end position="95"/>
    </location>
</feature>
<feature type="compositionally biased region" description="Low complexity" evidence="1">
    <location>
        <begin position="247"/>
        <end position="258"/>
    </location>
</feature>
<evidence type="ECO:0000256" key="1">
    <source>
        <dbReference type="SAM" id="MobiDB-lite"/>
    </source>
</evidence>
<feature type="region of interest" description="Disordered" evidence="1">
    <location>
        <begin position="234"/>
        <end position="258"/>
    </location>
</feature>
<comment type="caution">
    <text evidence="2">The sequence shown here is derived from an EMBL/GenBank/DDBJ whole genome shotgun (WGS) entry which is preliminary data.</text>
</comment>